<dbReference type="AlphaFoldDB" id="A0A4S8MLC8"/>
<proteinExistence type="predicted"/>
<evidence type="ECO:0000313" key="3">
    <source>
        <dbReference type="Proteomes" id="UP000297245"/>
    </source>
</evidence>
<dbReference type="OrthoDB" id="3269456at2759"/>
<name>A0A4S8MLC8_DENBC</name>
<feature type="compositionally biased region" description="Basic and acidic residues" evidence="1">
    <location>
        <begin position="204"/>
        <end position="216"/>
    </location>
</feature>
<protein>
    <submittedName>
        <fullName evidence="2">Uncharacterized protein</fullName>
    </submittedName>
</protein>
<dbReference type="EMBL" id="ML179067">
    <property type="protein sequence ID" value="THV03431.1"/>
    <property type="molecule type" value="Genomic_DNA"/>
</dbReference>
<accession>A0A4S8MLC8</accession>
<gene>
    <name evidence="2" type="ORF">K435DRAFT_851909</name>
</gene>
<dbReference type="Proteomes" id="UP000297245">
    <property type="component" value="Unassembled WGS sequence"/>
</dbReference>
<keyword evidence="3" id="KW-1185">Reference proteome</keyword>
<feature type="compositionally biased region" description="Basic and acidic residues" evidence="1">
    <location>
        <begin position="226"/>
        <end position="244"/>
    </location>
</feature>
<feature type="region of interest" description="Disordered" evidence="1">
    <location>
        <begin position="204"/>
        <end position="244"/>
    </location>
</feature>
<organism evidence="2 3">
    <name type="scientific">Dendrothele bispora (strain CBS 962.96)</name>
    <dbReference type="NCBI Taxonomy" id="1314807"/>
    <lineage>
        <taxon>Eukaryota</taxon>
        <taxon>Fungi</taxon>
        <taxon>Dikarya</taxon>
        <taxon>Basidiomycota</taxon>
        <taxon>Agaricomycotina</taxon>
        <taxon>Agaricomycetes</taxon>
        <taxon>Agaricomycetidae</taxon>
        <taxon>Agaricales</taxon>
        <taxon>Agaricales incertae sedis</taxon>
        <taxon>Dendrothele</taxon>
    </lineage>
</organism>
<reference evidence="2 3" key="1">
    <citation type="journal article" date="2019" name="Nat. Ecol. Evol.">
        <title>Megaphylogeny resolves global patterns of mushroom evolution.</title>
        <authorList>
            <person name="Varga T."/>
            <person name="Krizsan K."/>
            <person name="Foldi C."/>
            <person name="Dima B."/>
            <person name="Sanchez-Garcia M."/>
            <person name="Sanchez-Ramirez S."/>
            <person name="Szollosi G.J."/>
            <person name="Szarkandi J.G."/>
            <person name="Papp V."/>
            <person name="Albert L."/>
            <person name="Andreopoulos W."/>
            <person name="Angelini C."/>
            <person name="Antonin V."/>
            <person name="Barry K.W."/>
            <person name="Bougher N.L."/>
            <person name="Buchanan P."/>
            <person name="Buyck B."/>
            <person name="Bense V."/>
            <person name="Catcheside P."/>
            <person name="Chovatia M."/>
            <person name="Cooper J."/>
            <person name="Damon W."/>
            <person name="Desjardin D."/>
            <person name="Finy P."/>
            <person name="Geml J."/>
            <person name="Haridas S."/>
            <person name="Hughes K."/>
            <person name="Justo A."/>
            <person name="Karasinski D."/>
            <person name="Kautmanova I."/>
            <person name="Kiss B."/>
            <person name="Kocsube S."/>
            <person name="Kotiranta H."/>
            <person name="LaButti K.M."/>
            <person name="Lechner B.E."/>
            <person name="Liimatainen K."/>
            <person name="Lipzen A."/>
            <person name="Lukacs Z."/>
            <person name="Mihaltcheva S."/>
            <person name="Morgado L.N."/>
            <person name="Niskanen T."/>
            <person name="Noordeloos M.E."/>
            <person name="Ohm R.A."/>
            <person name="Ortiz-Santana B."/>
            <person name="Ovrebo C."/>
            <person name="Racz N."/>
            <person name="Riley R."/>
            <person name="Savchenko A."/>
            <person name="Shiryaev A."/>
            <person name="Soop K."/>
            <person name="Spirin V."/>
            <person name="Szebenyi C."/>
            <person name="Tomsovsky M."/>
            <person name="Tulloss R.E."/>
            <person name="Uehling J."/>
            <person name="Grigoriev I.V."/>
            <person name="Vagvolgyi C."/>
            <person name="Papp T."/>
            <person name="Martin F.M."/>
            <person name="Miettinen O."/>
            <person name="Hibbett D.S."/>
            <person name="Nagy L.G."/>
        </authorList>
    </citation>
    <scope>NUCLEOTIDE SEQUENCE [LARGE SCALE GENOMIC DNA]</scope>
    <source>
        <strain evidence="2 3">CBS 962.96</strain>
    </source>
</reference>
<sequence length="244" mass="27788">MNGTQTGDSHLAEIIFRVQGIILSCSLPPFPASNKLKDCKSLRQYITLTGYGSPTFNANVDIMKELTGLFQPHFSDESLEEWNAWTEPNSSGKVDLDTFGLLTKYAGTQFVHTTDNQVKYRKRTVKDKKPTYKEISPRLIKPGHLVEAMFSFVAWPIRGKRQKIINIMRGITLLDESTQQLSSALTTGRPSNGLIRYRIDEEDKVEQNKRQKKGDELALGTNEIEESNRVMDEMDKTVRSEERQ</sequence>
<evidence type="ECO:0000256" key="1">
    <source>
        <dbReference type="SAM" id="MobiDB-lite"/>
    </source>
</evidence>
<evidence type="ECO:0000313" key="2">
    <source>
        <dbReference type="EMBL" id="THV03431.1"/>
    </source>
</evidence>